<dbReference type="STRING" id="101127.A0A1X2GF64"/>
<sequence>MHPTHRRRTSKTILFPRVSSYGSESTIYARRMTLHVPEHVPDTTPLWGYALLTGTFFVFMISLYWMVGSKWAPMTNIEWLDWLKEDEYYCLLVPITAIVWIYFIIWNWMGMKFFRHN</sequence>
<gene>
    <name evidence="2" type="ORF">DM01DRAFT_1323538</name>
</gene>
<evidence type="ECO:0000313" key="3">
    <source>
        <dbReference type="Proteomes" id="UP000242146"/>
    </source>
</evidence>
<dbReference type="InterPro" id="IPR029164">
    <property type="entry name" value="PIG-Y"/>
</dbReference>
<proteinExistence type="predicted"/>
<dbReference type="PANTHER" id="PTHR36485:SF1">
    <property type="entry name" value="TRANSMEMBRANE PROTEIN"/>
    <property type="match status" value="1"/>
</dbReference>
<comment type="caution">
    <text evidence="2">The sequence shown here is derived from an EMBL/GenBank/DDBJ whole genome shotgun (WGS) entry which is preliminary data.</text>
</comment>
<feature type="transmembrane region" description="Helical" evidence="1">
    <location>
        <begin position="46"/>
        <end position="67"/>
    </location>
</feature>
<dbReference type="Pfam" id="PF15159">
    <property type="entry name" value="PIG-Y"/>
    <property type="match status" value="1"/>
</dbReference>
<organism evidence="2 3">
    <name type="scientific">Hesseltinella vesiculosa</name>
    <dbReference type="NCBI Taxonomy" id="101127"/>
    <lineage>
        <taxon>Eukaryota</taxon>
        <taxon>Fungi</taxon>
        <taxon>Fungi incertae sedis</taxon>
        <taxon>Mucoromycota</taxon>
        <taxon>Mucoromycotina</taxon>
        <taxon>Mucoromycetes</taxon>
        <taxon>Mucorales</taxon>
        <taxon>Cunninghamellaceae</taxon>
        <taxon>Hesseltinella</taxon>
    </lineage>
</organism>
<name>A0A1X2GF64_9FUNG</name>
<keyword evidence="1" id="KW-1133">Transmembrane helix</keyword>
<keyword evidence="1" id="KW-0812">Transmembrane</keyword>
<accession>A0A1X2GF64</accession>
<dbReference type="PANTHER" id="PTHR36485">
    <property type="entry name" value="OS01G0939000 PROTEIN"/>
    <property type="match status" value="1"/>
</dbReference>
<keyword evidence="3" id="KW-1185">Reference proteome</keyword>
<dbReference type="AlphaFoldDB" id="A0A1X2GF64"/>
<dbReference type="Proteomes" id="UP000242146">
    <property type="component" value="Unassembled WGS sequence"/>
</dbReference>
<keyword evidence="1" id="KW-0472">Membrane</keyword>
<reference evidence="2 3" key="1">
    <citation type="submission" date="2016-07" db="EMBL/GenBank/DDBJ databases">
        <title>Pervasive Adenine N6-methylation of Active Genes in Fungi.</title>
        <authorList>
            <consortium name="DOE Joint Genome Institute"/>
            <person name="Mondo S.J."/>
            <person name="Dannebaum R.O."/>
            <person name="Kuo R.C."/>
            <person name="Labutti K."/>
            <person name="Haridas S."/>
            <person name="Kuo A."/>
            <person name="Salamov A."/>
            <person name="Ahrendt S.R."/>
            <person name="Lipzen A."/>
            <person name="Sullivan W."/>
            <person name="Andreopoulos W.B."/>
            <person name="Clum A."/>
            <person name="Lindquist E."/>
            <person name="Daum C."/>
            <person name="Ramamoorthy G.K."/>
            <person name="Gryganskyi A."/>
            <person name="Culley D."/>
            <person name="Magnuson J.K."/>
            <person name="James T.Y."/>
            <person name="O'Malley M.A."/>
            <person name="Stajich J.E."/>
            <person name="Spatafora J.W."/>
            <person name="Visel A."/>
            <person name="Grigoriev I.V."/>
        </authorList>
    </citation>
    <scope>NUCLEOTIDE SEQUENCE [LARGE SCALE GENOMIC DNA]</scope>
    <source>
        <strain evidence="2 3">NRRL 3301</strain>
    </source>
</reference>
<evidence type="ECO:0000256" key="1">
    <source>
        <dbReference type="SAM" id="Phobius"/>
    </source>
</evidence>
<protein>
    <submittedName>
        <fullName evidence="2">Uncharacterized protein</fullName>
    </submittedName>
</protein>
<dbReference type="EMBL" id="MCGT01000018">
    <property type="protein sequence ID" value="ORX52392.1"/>
    <property type="molecule type" value="Genomic_DNA"/>
</dbReference>
<evidence type="ECO:0000313" key="2">
    <source>
        <dbReference type="EMBL" id="ORX52392.1"/>
    </source>
</evidence>
<dbReference type="OrthoDB" id="2157498at2759"/>
<feature type="transmembrane region" description="Helical" evidence="1">
    <location>
        <begin position="88"/>
        <end position="109"/>
    </location>
</feature>